<evidence type="ECO:0000256" key="3">
    <source>
        <dbReference type="ARBA" id="ARBA00022801"/>
    </source>
</evidence>
<dbReference type="PATRIC" id="fig|1615673.3.peg.1140"/>
<comment type="caution">
    <text evidence="7">The sequence shown here is derived from an EMBL/GenBank/DDBJ whole genome shotgun (WGS) entry which is preliminary data.</text>
</comment>
<dbReference type="PANTHER" id="PTHR42978:SF6">
    <property type="entry name" value="QUORUM-QUENCHING LACTONASE YTNP-RELATED"/>
    <property type="match status" value="1"/>
</dbReference>
<evidence type="ECO:0000313" key="8">
    <source>
        <dbReference type="Proteomes" id="UP000050852"/>
    </source>
</evidence>
<gene>
    <name evidence="7" type="ORF">TX23_01090</name>
</gene>
<protein>
    <submittedName>
        <fullName evidence="7">Beta-lactamase</fullName>
    </submittedName>
</protein>
<keyword evidence="2" id="KW-0479">Metal-binding</keyword>
<name>A0A0R3AQ13_9PSED</name>
<evidence type="ECO:0000259" key="6">
    <source>
        <dbReference type="SMART" id="SM00849"/>
    </source>
</evidence>
<evidence type="ECO:0000256" key="5">
    <source>
        <dbReference type="SAM" id="SignalP"/>
    </source>
</evidence>
<keyword evidence="3" id="KW-0378">Hydrolase</keyword>
<keyword evidence="5" id="KW-0732">Signal</keyword>
<sequence length="316" mass="34428">MRRNILIGAFLAVFSAASAAAAPFSKIENPGFYRIMLGDFEVTALSDGISPMPADKILINTQLKQLEKAMEVNNLSLPLPTSVNAYLINTGEKLVLVDVGTGALHGETLGKMMKNLNASGYKAEQVDEIYLTHLHPDHVGGLVAQNKIAFPNAIVRVEKEEVAFWLNEETKRQAEEKDKRFFDAAIASLKPYETAGKLKTFEGEKELTPGISAIETRGHTPGHSVFAVESKGKKMVILGDMIHVASVQFPDPNVAIAYDIDASAAVAQRKRLFDDLAQQKALVAGAHLSFPGLGYISKKGDGYDWHPLNYGVINKH</sequence>
<comment type="similarity">
    <text evidence="1">Belongs to the metallo-beta-lactamase superfamily.</text>
</comment>
<dbReference type="Proteomes" id="UP000050852">
    <property type="component" value="Unassembled WGS sequence"/>
</dbReference>
<feature type="chain" id="PRO_5006432002" evidence="5">
    <location>
        <begin position="22"/>
        <end position="316"/>
    </location>
</feature>
<dbReference type="Pfam" id="PF00753">
    <property type="entry name" value="Lactamase_B"/>
    <property type="match status" value="1"/>
</dbReference>
<reference evidence="7 8" key="1">
    <citation type="submission" date="2015-02" db="EMBL/GenBank/DDBJ databases">
        <title>Two Pseudomonas sp. nov., isolated from raw milk.</title>
        <authorList>
            <person name="Wenning M."/>
            <person name="von Neubeck M."/>
            <person name="Huptas C."/>
            <person name="Scherer S."/>
        </authorList>
    </citation>
    <scope>NUCLEOTIDE SEQUENCE [LARGE SCALE GENOMIC DNA]</scope>
    <source>
        <strain evidence="7 8">DSM 29164</strain>
    </source>
</reference>
<dbReference type="InterPro" id="IPR001279">
    <property type="entry name" value="Metallo-B-lactamas"/>
</dbReference>
<dbReference type="SMART" id="SM00849">
    <property type="entry name" value="Lactamase_B"/>
    <property type="match status" value="1"/>
</dbReference>
<evidence type="ECO:0000256" key="4">
    <source>
        <dbReference type="ARBA" id="ARBA00022833"/>
    </source>
</evidence>
<dbReference type="GO" id="GO:0046872">
    <property type="term" value="F:metal ion binding"/>
    <property type="evidence" value="ECO:0007669"/>
    <property type="project" value="UniProtKB-KW"/>
</dbReference>
<evidence type="ECO:0000256" key="2">
    <source>
        <dbReference type="ARBA" id="ARBA00022723"/>
    </source>
</evidence>
<dbReference type="InterPro" id="IPR036866">
    <property type="entry name" value="RibonucZ/Hydroxyglut_hydro"/>
</dbReference>
<evidence type="ECO:0000313" key="7">
    <source>
        <dbReference type="EMBL" id="KRP75383.1"/>
    </source>
</evidence>
<evidence type="ECO:0000256" key="1">
    <source>
        <dbReference type="ARBA" id="ARBA00007749"/>
    </source>
</evidence>
<dbReference type="GO" id="GO:0016787">
    <property type="term" value="F:hydrolase activity"/>
    <property type="evidence" value="ECO:0007669"/>
    <property type="project" value="UniProtKB-KW"/>
</dbReference>
<dbReference type="RefSeq" id="WP_057701127.1">
    <property type="nucleotide sequence ID" value="NZ_JYLN01000001.1"/>
</dbReference>
<dbReference type="AlphaFoldDB" id="A0A0R3AQ13"/>
<dbReference type="OrthoDB" id="5443440at2"/>
<dbReference type="EMBL" id="JYLN01000001">
    <property type="protein sequence ID" value="KRP75383.1"/>
    <property type="molecule type" value="Genomic_DNA"/>
</dbReference>
<organism evidence="7 8">
    <name type="scientific">Pseudomonas paralactis</name>
    <dbReference type="NCBI Taxonomy" id="1615673"/>
    <lineage>
        <taxon>Bacteria</taxon>
        <taxon>Pseudomonadati</taxon>
        <taxon>Pseudomonadota</taxon>
        <taxon>Gammaproteobacteria</taxon>
        <taxon>Pseudomonadales</taxon>
        <taxon>Pseudomonadaceae</taxon>
        <taxon>Pseudomonas</taxon>
    </lineage>
</organism>
<dbReference type="CDD" id="cd07720">
    <property type="entry name" value="OPHC2-like_MBL-fold"/>
    <property type="match status" value="1"/>
</dbReference>
<dbReference type="Gene3D" id="3.60.15.10">
    <property type="entry name" value="Ribonuclease Z/Hydroxyacylglutathione hydrolase-like"/>
    <property type="match status" value="1"/>
</dbReference>
<keyword evidence="4" id="KW-0862">Zinc</keyword>
<proteinExistence type="inferred from homology"/>
<dbReference type="InterPro" id="IPR051013">
    <property type="entry name" value="MBL_superfamily_lactonases"/>
</dbReference>
<feature type="signal peptide" evidence="5">
    <location>
        <begin position="1"/>
        <end position="21"/>
    </location>
</feature>
<accession>A0A0R3AQ13</accession>
<dbReference type="PANTHER" id="PTHR42978">
    <property type="entry name" value="QUORUM-QUENCHING LACTONASE YTNP-RELATED-RELATED"/>
    <property type="match status" value="1"/>
</dbReference>
<dbReference type="SUPFAM" id="SSF56281">
    <property type="entry name" value="Metallo-hydrolase/oxidoreductase"/>
    <property type="match status" value="1"/>
</dbReference>
<feature type="domain" description="Metallo-beta-lactamase" evidence="6">
    <location>
        <begin position="82"/>
        <end position="287"/>
    </location>
</feature>